<evidence type="ECO:0000313" key="4">
    <source>
        <dbReference type="Proteomes" id="UP000546701"/>
    </source>
</evidence>
<dbReference type="Gene3D" id="2.40.160.10">
    <property type="entry name" value="Porin"/>
    <property type="match status" value="1"/>
</dbReference>
<sequence length="244" mass="25261">MAANHAIAGMTGALGALVLLASVALPSGADAATQRRRISGASGISLPSASGIGSFTPAAADPRRAALAGMSGLNSSGFRFTPSTTIGSRRAVTVAVRARAANARIEAQRAGIITNVANLSLAPSAYSLGASVGWKKFALSGDFAKTEGNLLPIDNEAIDLGVSYTNRKWSTKLQLGADRVTGSRPSLLGADQTYSVDLGGAYALTRNLDLAGGLRYKTQRERLDATADQRRDSQALYIGTAFRF</sequence>
<feature type="signal peptide" evidence="1">
    <location>
        <begin position="1"/>
        <end position="31"/>
    </location>
</feature>
<dbReference type="Pfam" id="PF13609">
    <property type="entry name" value="Porin_4"/>
    <property type="match status" value="1"/>
</dbReference>
<feature type="chain" id="PRO_5030942923" description="Porin domain-containing protein" evidence="1">
    <location>
        <begin position="32"/>
        <end position="244"/>
    </location>
</feature>
<proteinExistence type="predicted"/>
<protein>
    <recommendedName>
        <fullName evidence="2">Porin domain-containing protein</fullName>
    </recommendedName>
</protein>
<dbReference type="GO" id="GO:0016020">
    <property type="term" value="C:membrane"/>
    <property type="evidence" value="ECO:0007669"/>
    <property type="project" value="InterPro"/>
</dbReference>
<dbReference type="GO" id="GO:0015288">
    <property type="term" value="F:porin activity"/>
    <property type="evidence" value="ECO:0007669"/>
    <property type="project" value="InterPro"/>
</dbReference>
<gene>
    <name evidence="3" type="ORF">FHS99_001332</name>
</gene>
<evidence type="ECO:0000256" key="1">
    <source>
        <dbReference type="SAM" id="SignalP"/>
    </source>
</evidence>
<accession>A0A7W9F2J8</accession>
<comment type="caution">
    <text evidence="3">The sequence shown here is derived from an EMBL/GenBank/DDBJ whole genome shotgun (WGS) entry which is preliminary data.</text>
</comment>
<evidence type="ECO:0000259" key="2">
    <source>
        <dbReference type="Pfam" id="PF13609"/>
    </source>
</evidence>
<dbReference type="RefSeq" id="WP_229673869.1">
    <property type="nucleotide sequence ID" value="NZ_BMJP01000002.1"/>
</dbReference>
<dbReference type="SUPFAM" id="SSF56935">
    <property type="entry name" value="Porins"/>
    <property type="match status" value="1"/>
</dbReference>
<dbReference type="EMBL" id="JACIJR010000003">
    <property type="protein sequence ID" value="MBB5728854.1"/>
    <property type="molecule type" value="Genomic_DNA"/>
</dbReference>
<feature type="domain" description="Porin" evidence="2">
    <location>
        <begin position="29"/>
        <end position="220"/>
    </location>
</feature>
<dbReference type="AlphaFoldDB" id="A0A7W9F2J8"/>
<dbReference type="InterPro" id="IPR023614">
    <property type="entry name" value="Porin_dom_sf"/>
</dbReference>
<name>A0A7W9F2J8_9SPHN</name>
<reference evidence="3 4" key="1">
    <citation type="submission" date="2020-08" db="EMBL/GenBank/DDBJ databases">
        <title>Genomic Encyclopedia of Type Strains, Phase IV (KMG-IV): sequencing the most valuable type-strain genomes for metagenomic binning, comparative biology and taxonomic classification.</title>
        <authorList>
            <person name="Goeker M."/>
        </authorList>
    </citation>
    <scope>NUCLEOTIDE SEQUENCE [LARGE SCALE GENOMIC DNA]</scope>
    <source>
        <strain evidence="3 4">DSM 103336</strain>
    </source>
</reference>
<keyword evidence="4" id="KW-1185">Reference proteome</keyword>
<organism evidence="3 4">
    <name type="scientific">Sphingomonas prati</name>
    <dbReference type="NCBI Taxonomy" id="1843237"/>
    <lineage>
        <taxon>Bacteria</taxon>
        <taxon>Pseudomonadati</taxon>
        <taxon>Pseudomonadota</taxon>
        <taxon>Alphaproteobacteria</taxon>
        <taxon>Sphingomonadales</taxon>
        <taxon>Sphingomonadaceae</taxon>
        <taxon>Sphingomonas</taxon>
    </lineage>
</organism>
<dbReference type="InterPro" id="IPR033900">
    <property type="entry name" value="Gram_neg_porin_domain"/>
</dbReference>
<evidence type="ECO:0000313" key="3">
    <source>
        <dbReference type="EMBL" id="MBB5728854.1"/>
    </source>
</evidence>
<dbReference type="Proteomes" id="UP000546701">
    <property type="component" value="Unassembled WGS sequence"/>
</dbReference>
<keyword evidence="1" id="KW-0732">Signal</keyword>